<gene>
    <name evidence="8" type="primary">dnaJ</name>
    <name evidence="12" type="ORF">A2319_01780</name>
</gene>
<dbReference type="Gene3D" id="1.10.287.110">
    <property type="entry name" value="DnaJ domain"/>
    <property type="match status" value="1"/>
</dbReference>
<dbReference type="InterPro" id="IPR012724">
    <property type="entry name" value="DnaJ"/>
</dbReference>
<dbReference type="HAMAP" id="MF_01152">
    <property type="entry name" value="DnaJ"/>
    <property type="match status" value="1"/>
</dbReference>
<evidence type="ECO:0000259" key="10">
    <source>
        <dbReference type="PROSITE" id="PS50076"/>
    </source>
</evidence>
<dbReference type="GO" id="GO:0005524">
    <property type="term" value="F:ATP binding"/>
    <property type="evidence" value="ECO:0007669"/>
    <property type="project" value="InterPro"/>
</dbReference>
<feature type="binding site" evidence="8">
    <location>
        <position position="159"/>
    </location>
    <ligand>
        <name>Zn(2+)</name>
        <dbReference type="ChEBI" id="CHEBI:29105"/>
        <label>1</label>
    </ligand>
</feature>
<protein>
    <recommendedName>
        <fullName evidence="7 8">Chaperone protein DnaJ</fullName>
    </recommendedName>
</protein>
<keyword evidence="1 8" id="KW-0479">Metal-binding</keyword>
<dbReference type="NCBIfam" id="NF008035">
    <property type="entry name" value="PRK10767.1"/>
    <property type="match status" value="1"/>
</dbReference>
<dbReference type="GO" id="GO:0009408">
    <property type="term" value="P:response to heat"/>
    <property type="evidence" value="ECO:0007669"/>
    <property type="project" value="InterPro"/>
</dbReference>
<evidence type="ECO:0000256" key="3">
    <source>
        <dbReference type="ARBA" id="ARBA00022771"/>
    </source>
</evidence>
<keyword evidence="4 8" id="KW-0862">Zinc</keyword>
<feature type="domain" description="J" evidence="10">
    <location>
        <begin position="4"/>
        <end position="66"/>
    </location>
</feature>
<dbReference type="FunFam" id="2.10.230.10:FF:000002">
    <property type="entry name" value="Molecular chaperone DnaJ"/>
    <property type="match status" value="1"/>
</dbReference>
<dbReference type="PROSITE" id="PS50076">
    <property type="entry name" value="DNAJ_2"/>
    <property type="match status" value="1"/>
</dbReference>
<feature type="zinc finger region" description="CR-type" evidence="9">
    <location>
        <begin position="146"/>
        <end position="228"/>
    </location>
</feature>
<evidence type="ECO:0000256" key="1">
    <source>
        <dbReference type="ARBA" id="ARBA00022723"/>
    </source>
</evidence>
<feature type="repeat" description="CXXCXGXG motif" evidence="8">
    <location>
        <begin position="176"/>
        <end position="183"/>
    </location>
</feature>
<proteinExistence type="inferred from homology"/>
<keyword evidence="2 8" id="KW-0677">Repeat</keyword>
<evidence type="ECO:0000256" key="5">
    <source>
        <dbReference type="ARBA" id="ARBA00023186"/>
    </source>
</evidence>
<keyword evidence="8" id="KW-0346">Stress response</keyword>
<evidence type="ECO:0000313" key="13">
    <source>
        <dbReference type="Proteomes" id="UP000176420"/>
    </source>
</evidence>
<dbReference type="PRINTS" id="PR00625">
    <property type="entry name" value="JDOMAIN"/>
</dbReference>
<dbReference type="GO" id="GO:0051082">
    <property type="term" value="F:unfolded protein binding"/>
    <property type="evidence" value="ECO:0007669"/>
    <property type="project" value="UniProtKB-UniRule"/>
</dbReference>
<dbReference type="SUPFAM" id="SSF46565">
    <property type="entry name" value="Chaperone J-domain"/>
    <property type="match status" value="1"/>
</dbReference>
<evidence type="ECO:0000256" key="4">
    <source>
        <dbReference type="ARBA" id="ARBA00022833"/>
    </source>
</evidence>
<dbReference type="GO" id="GO:0008270">
    <property type="term" value="F:zinc ion binding"/>
    <property type="evidence" value="ECO:0007669"/>
    <property type="project" value="UniProtKB-UniRule"/>
</dbReference>
<dbReference type="CDD" id="cd06257">
    <property type="entry name" value="DnaJ"/>
    <property type="match status" value="1"/>
</dbReference>
<evidence type="ECO:0000313" key="12">
    <source>
        <dbReference type="EMBL" id="OGY88138.1"/>
    </source>
</evidence>
<dbReference type="GO" id="GO:0042026">
    <property type="term" value="P:protein refolding"/>
    <property type="evidence" value="ECO:0007669"/>
    <property type="project" value="TreeGrafter"/>
</dbReference>
<feature type="repeat" description="CXXCXGXG motif" evidence="8">
    <location>
        <begin position="159"/>
        <end position="166"/>
    </location>
</feature>
<dbReference type="FunFam" id="2.60.260.20:FF:000005">
    <property type="entry name" value="Chaperone protein dnaJ 1, mitochondrial"/>
    <property type="match status" value="1"/>
</dbReference>
<sequence length="368" mass="40009">MAKDYYNILGVAKDASPEEIKKAFRKLAHQHHPDKEGGDEAKFKELNEAYQVLSDTKKRQAYDQFGEAGVNGQGGFSGGGAGFSGINWEDMMRQSGNSGGPGVEFDLGDILGDFFGNGRRRGSRQKQGGQDIQMDMEIDFIEAVFGIKKTVELYKTEKCGHCHGNGAEPGTPIKECKTCQGKGTVSQVRQTMIGNIRTQAVCPGCQGEGKIAEKKCAQCQGGGVEKKQVQIEVSIPAGIDSGQTIRLEGKGEAGLYGSASGNLYLNIYVRKSAEFERQEDNVLSTIKVPYEIFVLGGKVTVKTLDGEAEMKVPSGTESGKLMRLRNKGIPHLQASGRGDHLVKLEVDIPKHPGRKYKKLLKELSEFSE</sequence>
<feature type="binding site" evidence="8">
    <location>
        <position position="162"/>
    </location>
    <ligand>
        <name>Zn(2+)</name>
        <dbReference type="ChEBI" id="CHEBI:29105"/>
        <label>1</label>
    </ligand>
</feature>
<evidence type="ECO:0000256" key="6">
    <source>
        <dbReference type="ARBA" id="ARBA00061004"/>
    </source>
</evidence>
<dbReference type="SUPFAM" id="SSF49493">
    <property type="entry name" value="HSP40/DnaJ peptide-binding domain"/>
    <property type="match status" value="2"/>
</dbReference>
<dbReference type="PROSITE" id="PS00636">
    <property type="entry name" value="DNAJ_1"/>
    <property type="match status" value="1"/>
</dbReference>
<dbReference type="InterPro" id="IPR036410">
    <property type="entry name" value="HSP_DnaJ_Cys-rich_dom_sf"/>
</dbReference>
<feature type="repeat" description="CXXCXGXG motif" evidence="8">
    <location>
        <begin position="216"/>
        <end position="223"/>
    </location>
</feature>
<comment type="similarity">
    <text evidence="6 8">Belongs to the DnaJ family.</text>
</comment>
<dbReference type="InterPro" id="IPR002939">
    <property type="entry name" value="DnaJ_C"/>
</dbReference>
<feature type="binding site" evidence="8">
    <location>
        <position position="219"/>
    </location>
    <ligand>
        <name>Zn(2+)</name>
        <dbReference type="ChEBI" id="CHEBI:29105"/>
        <label>1</label>
    </ligand>
</feature>
<dbReference type="GO" id="GO:0005737">
    <property type="term" value="C:cytoplasm"/>
    <property type="evidence" value="ECO:0007669"/>
    <property type="project" value="UniProtKB-SubCell"/>
</dbReference>
<dbReference type="PANTHER" id="PTHR43096">
    <property type="entry name" value="DNAJ HOMOLOG 1, MITOCHONDRIAL-RELATED"/>
    <property type="match status" value="1"/>
</dbReference>
<name>A0A1G2BFY5_9BACT</name>
<evidence type="ECO:0000256" key="9">
    <source>
        <dbReference type="PROSITE-ProRule" id="PRU00546"/>
    </source>
</evidence>
<dbReference type="Pfam" id="PF00226">
    <property type="entry name" value="DnaJ"/>
    <property type="match status" value="1"/>
</dbReference>
<evidence type="ECO:0000259" key="11">
    <source>
        <dbReference type="PROSITE" id="PS51188"/>
    </source>
</evidence>
<feature type="domain" description="CR-type" evidence="11">
    <location>
        <begin position="146"/>
        <end position="228"/>
    </location>
</feature>
<dbReference type="GO" id="GO:0006260">
    <property type="term" value="P:DNA replication"/>
    <property type="evidence" value="ECO:0007669"/>
    <property type="project" value="UniProtKB-KW"/>
</dbReference>
<keyword evidence="3 8" id="KW-0863">Zinc-finger</keyword>
<comment type="domain">
    <text evidence="8">The J domain is necessary and sufficient to stimulate DnaK ATPase activity. Zinc center 1 plays an important role in the autonomous, DnaK-independent chaperone activity of DnaJ. Zinc center 2 is essential for interaction with DnaK and for DnaJ activity.</text>
</comment>
<dbReference type="Gene3D" id="2.60.260.20">
    <property type="entry name" value="Urease metallochaperone UreE, N-terminal domain"/>
    <property type="match status" value="2"/>
</dbReference>
<dbReference type="AlphaFoldDB" id="A0A1G2BFY5"/>
<feature type="binding site" evidence="8">
    <location>
        <position position="176"/>
    </location>
    <ligand>
        <name>Zn(2+)</name>
        <dbReference type="ChEBI" id="CHEBI:29105"/>
        <label>2</label>
    </ligand>
</feature>
<keyword evidence="5 8" id="KW-0143">Chaperone</keyword>
<organism evidence="12 13">
    <name type="scientific">Candidatus Kerfeldbacteria bacterium RIFOXYB2_FULL_38_14</name>
    <dbReference type="NCBI Taxonomy" id="1798547"/>
    <lineage>
        <taxon>Bacteria</taxon>
        <taxon>Candidatus Kerfeldiibacteriota</taxon>
    </lineage>
</organism>
<dbReference type="PANTHER" id="PTHR43096:SF10">
    <property type="entry name" value="CHAPERONE PROTEIN DNAJ A6, CHLOROPLASTIC"/>
    <property type="match status" value="1"/>
</dbReference>
<dbReference type="CDD" id="cd10719">
    <property type="entry name" value="DnaJ_zf"/>
    <property type="match status" value="1"/>
</dbReference>
<dbReference type="InterPro" id="IPR001305">
    <property type="entry name" value="HSP_DnaJ_Cys-rich_dom"/>
</dbReference>
<keyword evidence="8" id="KW-0963">Cytoplasm</keyword>
<feature type="repeat" description="CXXCXGXG motif" evidence="8">
    <location>
        <begin position="202"/>
        <end position="209"/>
    </location>
</feature>
<dbReference type="Pfam" id="PF00684">
    <property type="entry name" value="DnaJ_CXXCXGXG"/>
    <property type="match status" value="1"/>
</dbReference>
<comment type="subcellular location">
    <subcellularLocation>
        <location evidence="8">Cytoplasm</location>
    </subcellularLocation>
</comment>
<dbReference type="Proteomes" id="UP000176420">
    <property type="component" value="Unassembled WGS sequence"/>
</dbReference>
<feature type="binding site" evidence="8">
    <location>
        <position position="202"/>
    </location>
    <ligand>
        <name>Zn(2+)</name>
        <dbReference type="ChEBI" id="CHEBI:29105"/>
        <label>2</label>
    </ligand>
</feature>
<dbReference type="CDD" id="cd10747">
    <property type="entry name" value="DnaJ_C"/>
    <property type="match status" value="1"/>
</dbReference>
<dbReference type="SMART" id="SM00271">
    <property type="entry name" value="DnaJ"/>
    <property type="match status" value="1"/>
</dbReference>
<dbReference type="InterPro" id="IPR008971">
    <property type="entry name" value="HSP40/DnaJ_pept-bd"/>
</dbReference>
<feature type="binding site" evidence="8">
    <location>
        <position position="179"/>
    </location>
    <ligand>
        <name>Zn(2+)</name>
        <dbReference type="ChEBI" id="CHEBI:29105"/>
        <label>2</label>
    </ligand>
</feature>
<feature type="binding site" evidence="8">
    <location>
        <position position="205"/>
    </location>
    <ligand>
        <name>Zn(2+)</name>
        <dbReference type="ChEBI" id="CHEBI:29105"/>
        <label>2</label>
    </ligand>
</feature>
<dbReference type="NCBIfam" id="TIGR02349">
    <property type="entry name" value="DnaJ_bact"/>
    <property type="match status" value="1"/>
</dbReference>
<dbReference type="InterPro" id="IPR001623">
    <property type="entry name" value="DnaJ_domain"/>
</dbReference>
<keyword evidence="8" id="KW-0235">DNA replication</keyword>
<dbReference type="SUPFAM" id="SSF57938">
    <property type="entry name" value="DnaJ/Hsp40 cysteine-rich domain"/>
    <property type="match status" value="1"/>
</dbReference>
<feature type="binding site" evidence="8">
    <location>
        <position position="216"/>
    </location>
    <ligand>
        <name>Zn(2+)</name>
        <dbReference type="ChEBI" id="CHEBI:29105"/>
        <label>1</label>
    </ligand>
</feature>
<reference evidence="12 13" key="1">
    <citation type="journal article" date="2016" name="Nat. Commun.">
        <title>Thousands of microbial genomes shed light on interconnected biogeochemical processes in an aquifer system.</title>
        <authorList>
            <person name="Anantharaman K."/>
            <person name="Brown C.T."/>
            <person name="Hug L.A."/>
            <person name="Sharon I."/>
            <person name="Castelle C.J."/>
            <person name="Probst A.J."/>
            <person name="Thomas B.C."/>
            <person name="Singh A."/>
            <person name="Wilkins M.J."/>
            <person name="Karaoz U."/>
            <person name="Brodie E.L."/>
            <person name="Williams K.H."/>
            <person name="Hubbard S.S."/>
            <person name="Banfield J.F."/>
        </authorList>
    </citation>
    <scope>NUCLEOTIDE SEQUENCE [LARGE SCALE GENOMIC DNA]</scope>
</reference>
<comment type="caution">
    <text evidence="12">The sequence shown here is derived from an EMBL/GenBank/DDBJ whole genome shotgun (WGS) entry which is preliminary data.</text>
</comment>
<evidence type="ECO:0000256" key="8">
    <source>
        <dbReference type="HAMAP-Rule" id="MF_01152"/>
    </source>
</evidence>
<dbReference type="Pfam" id="PF01556">
    <property type="entry name" value="DnaJ_C"/>
    <property type="match status" value="1"/>
</dbReference>
<dbReference type="EMBL" id="MHKI01000004">
    <property type="protein sequence ID" value="OGY88138.1"/>
    <property type="molecule type" value="Genomic_DNA"/>
</dbReference>
<comment type="cofactor">
    <cofactor evidence="8">
        <name>Zn(2+)</name>
        <dbReference type="ChEBI" id="CHEBI:29105"/>
    </cofactor>
    <text evidence="8">Binds 2 Zn(2+) ions per monomer.</text>
</comment>
<dbReference type="GO" id="GO:0031072">
    <property type="term" value="F:heat shock protein binding"/>
    <property type="evidence" value="ECO:0007669"/>
    <property type="project" value="InterPro"/>
</dbReference>
<dbReference type="InterPro" id="IPR036869">
    <property type="entry name" value="J_dom_sf"/>
</dbReference>
<dbReference type="PROSITE" id="PS51188">
    <property type="entry name" value="ZF_CR"/>
    <property type="match status" value="1"/>
</dbReference>
<comment type="subunit">
    <text evidence="8">Homodimer.</text>
</comment>
<dbReference type="InterPro" id="IPR018253">
    <property type="entry name" value="DnaJ_domain_CS"/>
</dbReference>
<evidence type="ECO:0000256" key="2">
    <source>
        <dbReference type="ARBA" id="ARBA00022737"/>
    </source>
</evidence>
<dbReference type="Gene3D" id="2.10.230.10">
    <property type="entry name" value="Heat shock protein DnaJ, cysteine-rich domain"/>
    <property type="match status" value="1"/>
</dbReference>
<evidence type="ECO:0000256" key="7">
    <source>
        <dbReference type="ARBA" id="ARBA00067609"/>
    </source>
</evidence>
<comment type="function">
    <text evidence="8">Participates actively in the response to hyperosmotic and heat shock by preventing the aggregation of stress-denatured proteins and by disaggregating proteins, also in an autonomous, DnaK-independent fashion. Unfolded proteins bind initially to DnaJ; upon interaction with the DnaJ-bound protein, DnaK hydrolyzes its bound ATP, resulting in the formation of a stable complex. GrpE releases ADP from DnaK; ATP binding to DnaK triggers the release of the substrate protein, thus completing the reaction cycle. Several rounds of ATP-dependent interactions between DnaJ, DnaK and GrpE are required for fully efficient folding. Also involved, together with DnaK and GrpE, in the DNA replication of plasmids through activation of initiation proteins.</text>
</comment>
<accession>A0A1G2BFY5</accession>